<dbReference type="HOGENOM" id="CLU_183506_0_0_9"/>
<evidence type="ECO:0000256" key="1">
    <source>
        <dbReference type="SAM" id="Phobius"/>
    </source>
</evidence>
<evidence type="ECO:0000313" key="2">
    <source>
        <dbReference type="EMBL" id="EHR34133.1"/>
    </source>
</evidence>
<dbReference type="STRING" id="883114.HMPREF9709_01069"/>
<dbReference type="OrthoDB" id="1924966at2"/>
<dbReference type="eggNOG" id="ENOG50336Z8">
    <property type="taxonomic scope" value="Bacteria"/>
</dbReference>
<dbReference type="RefSeq" id="WP_005398571.1">
    <property type="nucleotide sequence ID" value="NZ_JH601088.1"/>
</dbReference>
<gene>
    <name evidence="2" type="ORF">HMPREF9709_01069</name>
</gene>
<keyword evidence="1" id="KW-0472">Membrane</keyword>
<protein>
    <submittedName>
        <fullName evidence="2">Uncharacterized protein</fullName>
    </submittedName>
</protein>
<keyword evidence="3" id="KW-1185">Reference proteome</keyword>
<proteinExistence type="predicted"/>
<evidence type="ECO:0000313" key="3">
    <source>
        <dbReference type="Proteomes" id="UP000004191"/>
    </source>
</evidence>
<dbReference type="AlphaFoldDB" id="H3NP08"/>
<keyword evidence="1" id="KW-1133">Transmembrane helix</keyword>
<dbReference type="Proteomes" id="UP000004191">
    <property type="component" value="Unassembled WGS sequence"/>
</dbReference>
<keyword evidence="1" id="KW-0812">Transmembrane</keyword>
<feature type="transmembrane region" description="Helical" evidence="1">
    <location>
        <begin position="20"/>
        <end position="37"/>
    </location>
</feature>
<sequence>MDNKEKINIWGDVVSIKDLLLSIFITLVTTMGLYFYAKAFQPSYVLFFGLGGAVIGFIISSFIFSPKRVVEAE</sequence>
<dbReference type="GeneID" id="96999060"/>
<reference evidence="2 3" key="1">
    <citation type="submission" date="2012-01" db="EMBL/GenBank/DDBJ databases">
        <title>The Genome Sequence of Helcococcus kunzii ATCC 51366.</title>
        <authorList>
            <consortium name="The Broad Institute Genome Sequencing Platform"/>
            <person name="Earl A."/>
            <person name="Ward D."/>
            <person name="Feldgarden M."/>
            <person name="Gevers D."/>
            <person name="Huys G."/>
            <person name="Young S.K."/>
            <person name="Zeng Q."/>
            <person name="Gargeya S."/>
            <person name="Fitzgerald M."/>
            <person name="Haas B."/>
            <person name="Abouelleil A."/>
            <person name="Alvarado L."/>
            <person name="Arachchi H.M."/>
            <person name="Berlin A."/>
            <person name="Chapman S.B."/>
            <person name="Gearin G."/>
            <person name="Goldberg J."/>
            <person name="Griggs A."/>
            <person name="Gujja S."/>
            <person name="Hansen M."/>
            <person name="Heiman D."/>
            <person name="Howarth C."/>
            <person name="Larimer J."/>
            <person name="Lui A."/>
            <person name="MacDonald P.J.P."/>
            <person name="McCowen C."/>
            <person name="Montmayeur A."/>
            <person name="Murphy C."/>
            <person name="Neiman D."/>
            <person name="Pearson M."/>
            <person name="Priest M."/>
            <person name="Roberts A."/>
            <person name="Saif S."/>
            <person name="Shea T."/>
            <person name="Sisk P."/>
            <person name="Stolte C."/>
            <person name="Sykes S."/>
            <person name="Wortman J."/>
            <person name="Nusbaum C."/>
            <person name="Birren B."/>
        </authorList>
    </citation>
    <scope>NUCLEOTIDE SEQUENCE [LARGE SCALE GENOMIC DNA]</scope>
    <source>
        <strain evidence="2 3">ATCC 51366</strain>
    </source>
</reference>
<feature type="transmembrane region" description="Helical" evidence="1">
    <location>
        <begin position="44"/>
        <end position="64"/>
    </location>
</feature>
<name>H3NP08_9FIRM</name>
<comment type="caution">
    <text evidence="2">The sequence shown here is derived from an EMBL/GenBank/DDBJ whole genome shotgun (WGS) entry which is preliminary data.</text>
</comment>
<organism evidence="2 3">
    <name type="scientific">Helcococcus kunzii ATCC 51366</name>
    <dbReference type="NCBI Taxonomy" id="883114"/>
    <lineage>
        <taxon>Bacteria</taxon>
        <taxon>Bacillati</taxon>
        <taxon>Bacillota</taxon>
        <taxon>Tissierellia</taxon>
        <taxon>Tissierellales</taxon>
        <taxon>Peptoniphilaceae</taxon>
        <taxon>Helcococcus</taxon>
    </lineage>
</organism>
<accession>H3NP08</accession>
<dbReference type="EMBL" id="AGEI01000021">
    <property type="protein sequence ID" value="EHR34133.1"/>
    <property type="molecule type" value="Genomic_DNA"/>
</dbReference>